<sequence length="176" mass="19761">MSTKGDDQKKQSHKEDGSGRISFTDFFHGLESLFDTIVKLEEEGKRETRYEGEGSNPAGRFKTAFGFSVKTNLLNNLSVKSVEPANTVTQGPIIEAEREPFVDLFNEQDHVLLVIELPGVEERDIHTEVNGDIFILSTTYGDRTYSKEVILPGDADPDTMQKKYTNGILEIKMSKK</sequence>
<dbReference type="Gene3D" id="2.60.40.790">
    <property type="match status" value="1"/>
</dbReference>
<evidence type="ECO:0000256" key="1">
    <source>
        <dbReference type="PROSITE-ProRule" id="PRU00285"/>
    </source>
</evidence>
<dbReference type="AlphaFoldDB" id="A0A5J4KCI6"/>
<protein>
    <recommendedName>
        <fullName evidence="3">SHSP domain-containing protein</fullName>
    </recommendedName>
</protein>
<accession>A0A5J4KCI6</accession>
<keyword evidence="5" id="KW-1185">Reference proteome</keyword>
<dbReference type="RefSeq" id="WP_151754600.1">
    <property type="nucleotide sequence ID" value="NZ_BKZW01000001.1"/>
</dbReference>
<gene>
    <name evidence="4" type="ORF">KDW_06300</name>
</gene>
<organism evidence="4 5">
    <name type="scientific">Dictyobacter vulcani</name>
    <dbReference type="NCBI Taxonomy" id="2607529"/>
    <lineage>
        <taxon>Bacteria</taxon>
        <taxon>Bacillati</taxon>
        <taxon>Chloroflexota</taxon>
        <taxon>Ktedonobacteria</taxon>
        <taxon>Ktedonobacterales</taxon>
        <taxon>Dictyobacteraceae</taxon>
        <taxon>Dictyobacter</taxon>
    </lineage>
</organism>
<feature type="domain" description="SHSP" evidence="3">
    <location>
        <begin position="92"/>
        <end position="176"/>
    </location>
</feature>
<comment type="caution">
    <text evidence="4">The sequence shown here is derived from an EMBL/GenBank/DDBJ whole genome shotgun (WGS) entry which is preliminary data.</text>
</comment>
<dbReference type="PROSITE" id="PS01031">
    <property type="entry name" value="SHSP"/>
    <property type="match status" value="1"/>
</dbReference>
<evidence type="ECO:0000256" key="2">
    <source>
        <dbReference type="SAM" id="MobiDB-lite"/>
    </source>
</evidence>
<name>A0A5J4KCI6_9CHLR</name>
<dbReference type="InterPro" id="IPR002068">
    <property type="entry name" value="A-crystallin/Hsp20_dom"/>
</dbReference>
<dbReference type="InterPro" id="IPR008978">
    <property type="entry name" value="HSP20-like_chaperone"/>
</dbReference>
<feature type="region of interest" description="Disordered" evidence="2">
    <location>
        <begin position="1"/>
        <end position="20"/>
    </location>
</feature>
<evidence type="ECO:0000313" key="4">
    <source>
        <dbReference type="EMBL" id="GER86468.1"/>
    </source>
</evidence>
<evidence type="ECO:0000259" key="3">
    <source>
        <dbReference type="PROSITE" id="PS01031"/>
    </source>
</evidence>
<comment type="similarity">
    <text evidence="1">Belongs to the small heat shock protein (HSP20) family.</text>
</comment>
<feature type="compositionally biased region" description="Basic and acidic residues" evidence="2">
    <location>
        <begin position="1"/>
        <end position="18"/>
    </location>
</feature>
<dbReference type="Proteomes" id="UP000326912">
    <property type="component" value="Unassembled WGS sequence"/>
</dbReference>
<dbReference type="SUPFAM" id="SSF49764">
    <property type="entry name" value="HSP20-like chaperones"/>
    <property type="match status" value="1"/>
</dbReference>
<evidence type="ECO:0000313" key="5">
    <source>
        <dbReference type="Proteomes" id="UP000326912"/>
    </source>
</evidence>
<dbReference type="EMBL" id="BKZW01000001">
    <property type="protein sequence ID" value="GER86468.1"/>
    <property type="molecule type" value="Genomic_DNA"/>
</dbReference>
<proteinExistence type="inferred from homology"/>
<dbReference type="CDD" id="cd00298">
    <property type="entry name" value="ACD_sHsps_p23-like"/>
    <property type="match status" value="1"/>
</dbReference>
<reference evidence="4 5" key="1">
    <citation type="submission" date="2019-10" db="EMBL/GenBank/DDBJ databases">
        <title>Dictyobacter vulcani sp. nov., within the class Ktedonobacteria, isolated from soil of volcanic Mt. Zao.</title>
        <authorList>
            <person name="Zheng Y."/>
            <person name="Wang C.M."/>
            <person name="Sakai Y."/>
            <person name="Abe K."/>
            <person name="Yokota A."/>
            <person name="Yabe S."/>
        </authorList>
    </citation>
    <scope>NUCLEOTIDE SEQUENCE [LARGE SCALE GENOMIC DNA]</scope>
    <source>
        <strain evidence="4 5">W12</strain>
    </source>
</reference>